<evidence type="ECO:0000256" key="1">
    <source>
        <dbReference type="SAM" id="SignalP"/>
    </source>
</evidence>
<keyword evidence="1" id="KW-0732">Signal</keyword>
<keyword evidence="2" id="KW-1185">Reference proteome</keyword>
<sequence length="86" mass="9075">MARNSLLLFCVDIAPNPLLCSAATGKVATHTHTHSAAVARHNIGKSSNITHQEESLEKGPPLNPSGFSGVCIIVRCHVLFLVLFGG</sequence>
<reference evidence="2" key="1">
    <citation type="submission" date="2014-05" db="EMBL/GenBank/DDBJ databases">
        <title>The genome and life-stage specific transcriptomes of Globodera pallida elucidate key aspects of plant parasitism by a cyst nematode.</title>
        <authorList>
            <person name="Cotton J.A."/>
            <person name="Lilley C.J."/>
            <person name="Jones L.M."/>
            <person name="Kikuchi T."/>
            <person name="Reid A.J."/>
            <person name="Thorpe P."/>
            <person name="Tsai I.J."/>
            <person name="Beasley H."/>
            <person name="Blok V."/>
            <person name="Cock P.J.A."/>
            <person name="Van den Akker S.E."/>
            <person name="Holroyd N."/>
            <person name="Hunt M."/>
            <person name="Mantelin S."/>
            <person name="Naghra H."/>
            <person name="Pain A."/>
            <person name="Palomares-Rius J.E."/>
            <person name="Zarowiecki M."/>
            <person name="Berriman M."/>
            <person name="Jones J.T."/>
            <person name="Urwin P.E."/>
        </authorList>
    </citation>
    <scope>NUCLEOTIDE SEQUENCE [LARGE SCALE GENOMIC DNA]</scope>
    <source>
        <strain evidence="2">Lindley</strain>
    </source>
</reference>
<dbReference type="AlphaFoldDB" id="A0A183C327"/>
<evidence type="ECO:0000313" key="2">
    <source>
        <dbReference type="Proteomes" id="UP000050741"/>
    </source>
</evidence>
<dbReference type="WBParaSite" id="GPLIN_000727100">
    <property type="protein sequence ID" value="GPLIN_000727100"/>
    <property type="gene ID" value="GPLIN_000727100"/>
</dbReference>
<organism evidence="2 3">
    <name type="scientific">Globodera pallida</name>
    <name type="common">Potato cyst nematode worm</name>
    <name type="synonym">Heterodera pallida</name>
    <dbReference type="NCBI Taxonomy" id="36090"/>
    <lineage>
        <taxon>Eukaryota</taxon>
        <taxon>Metazoa</taxon>
        <taxon>Ecdysozoa</taxon>
        <taxon>Nematoda</taxon>
        <taxon>Chromadorea</taxon>
        <taxon>Rhabditida</taxon>
        <taxon>Tylenchina</taxon>
        <taxon>Tylenchomorpha</taxon>
        <taxon>Tylenchoidea</taxon>
        <taxon>Heteroderidae</taxon>
        <taxon>Heteroderinae</taxon>
        <taxon>Globodera</taxon>
    </lineage>
</organism>
<protein>
    <submittedName>
        <fullName evidence="3">Secreted protein</fullName>
    </submittedName>
</protein>
<accession>A0A183C327</accession>
<reference evidence="3" key="2">
    <citation type="submission" date="2016-06" db="UniProtKB">
        <authorList>
            <consortium name="WormBaseParasite"/>
        </authorList>
    </citation>
    <scope>IDENTIFICATION</scope>
</reference>
<evidence type="ECO:0000313" key="3">
    <source>
        <dbReference type="WBParaSite" id="GPLIN_000727100"/>
    </source>
</evidence>
<feature type="signal peptide" evidence="1">
    <location>
        <begin position="1"/>
        <end position="22"/>
    </location>
</feature>
<name>A0A183C327_GLOPA</name>
<dbReference type="Proteomes" id="UP000050741">
    <property type="component" value="Unassembled WGS sequence"/>
</dbReference>
<proteinExistence type="predicted"/>
<feature type="chain" id="PRO_5008146996" evidence="1">
    <location>
        <begin position="23"/>
        <end position="86"/>
    </location>
</feature>